<sequence length="75" mass="8167">MPASEITKENIAKKETVAGPVECKYPKKDLVANAQAIFKVPPEVVIGALHGNTANEFTVAEVKQAVKKFMNKKVK</sequence>
<dbReference type="RefSeq" id="WP_238456586.1">
    <property type="nucleotide sequence ID" value="NZ_FOOX01000020.1"/>
</dbReference>
<gene>
    <name evidence="2" type="ORF">SAMN05660649_04265</name>
</gene>
<evidence type="ECO:0000313" key="2">
    <source>
        <dbReference type="EMBL" id="SFH21227.1"/>
    </source>
</evidence>
<keyword evidence="3" id="KW-1185">Reference proteome</keyword>
<reference evidence="3" key="1">
    <citation type="submission" date="2016-10" db="EMBL/GenBank/DDBJ databases">
        <authorList>
            <person name="Varghese N."/>
            <person name="Submissions S."/>
        </authorList>
    </citation>
    <scope>NUCLEOTIDE SEQUENCE [LARGE SCALE GENOMIC DNA]</scope>
    <source>
        <strain evidence="3">DSM 17038</strain>
    </source>
</reference>
<evidence type="ECO:0000259" key="1">
    <source>
        <dbReference type="Pfam" id="PF26160"/>
    </source>
</evidence>
<dbReference type="AlphaFoldDB" id="A0A1I2Y775"/>
<evidence type="ECO:0000313" key="3">
    <source>
        <dbReference type="Proteomes" id="UP000199337"/>
    </source>
</evidence>
<feature type="domain" description="YqzN/YkzM" evidence="1">
    <location>
        <begin position="22"/>
        <end position="73"/>
    </location>
</feature>
<dbReference type="STRING" id="341036.SAMN05660649_04265"/>
<dbReference type="InterPro" id="IPR058869">
    <property type="entry name" value="YqzN_YkzM"/>
</dbReference>
<accession>A0A1I2Y775</accession>
<dbReference type="Proteomes" id="UP000199337">
    <property type="component" value="Unassembled WGS sequence"/>
</dbReference>
<proteinExistence type="predicted"/>
<protein>
    <recommendedName>
        <fullName evidence="1">YqzN/YkzM domain-containing protein</fullName>
    </recommendedName>
</protein>
<dbReference type="Pfam" id="PF26160">
    <property type="entry name" value="YqzN_YkzM"/>
    <property type="match status" value="1"/>
</dbReference>
<name>A0A1I2Y775_9FIRM</name>
<dbReference type="EMBL" id="FOOX01000020">
    <property type="protein sequence ID" value="SFH21227.1"/>
    <property type="molecule type" value="Genomic_DNA"/>
</dbReference>
<organism evidence="2 3">
    <name type="scientific">Desulfotruncus arcticus DSM 17038</name>
    <dbReference type="NCBI Taxonomy" id="1121424"/>
    <lineage>
        <taxon>Bacteria</taxon>
        <taxon>Bacillati</taxon>
        <taxon>Bacillota</taxon>
        <taxon>Clostridia</taxon>
        <taxon>Eubacteriales</taxon>
        <taxon>Desulfallaceae</taxon>
        <taxon>Desulfotruncus</taxon>
    </lineage>
</organism>